<dbReference type="NCBIfam" id="TIGR01836">
    <property type="entry name" value="PHA_synth_III_C"/>
    <property type="match status" value="1"/>
</dbReference>
<dbReference type="GO" id="GO:0016746">
    <property type="term" value="F:acyltransferase activity"/>
    <property type="evidence" value="ECO:0007669"/>
    <property type="project" value="UniProtKB-KW"/>
</dbReference>
<dbReference type="UniPathway" id="UPA00917"/>
<evidence type="ECO:0000256" key="4">
    <source>
        <dbReference type="ARBA" id="ARBA00022752"/>
    </source>
</evidence>
<keyword evidence="4" id="KW-0583">PHB biosynthesis</keyword>
<evidence type="ECO:0000313" key="8">
    <source>
        <dbReference type="EMBL" id="CAD7236585.1"/>
    </source>
</evidence>
<proteinExistence type="predicted"/>
<dbReference type="GO" id="GO:0042619">
    <property type="term" value="P:poly-hydroxybutyrate biosynthetic process"/>
    <property type="evidence" value="ECO:0007669"/>
    <property type="project" value="UniProtKB-KW"/>
</dbReference>
<dbReference type="PANTHER" id="PTHR36837">
    <property type="entry name" value="POLY(3-HYDROXYALKANOATE) POLYMERASE SUBUNIT PHAC"/>
    <property type="match status" value="1"/>
</dbReference>
<evidence type="ECO:0000256" key="5">
    <source>
        <dbReference type="ARBA" id="ARBA00023315"/>
    </source>
</evidence>
<gene>
    <name evidence="8" type="ORF">CTOB1V02_LOCUS14400</name>
</gene>
<keyword evidence="5" id="KW-0012">Acyltransferase</keyword>
<dbReference type="InterPro" id="IPR051321">
    <property type="entry name" value="PHA/PHB_synthase"/>
</dbReference>
<dbReference type="Gene3D" id="3.40.50.1820">
    <property type="entry name" value="alpha/beta hydrolase"/>
    <property type="match status" value="1"/>
</dbReference>
<accession>A0A7R8WX85</accession>
<reference evidence="8" key="1">
    <citation type="submission" date="2020-11" db="EMBL/GenBank/DDBJ databases">
        <authorList>
            <person name="Tran Van P."/>
        </authorList>
    </citation>
    <scope>NUCLEOTIDE SEQUENCE</scope>
</reference>
<evidence type="ECO:0000256" key="1">
    <source>
        <dbReference type="ARBA" id="ARBA00004683"/>
    </source>
</evidence>
<evidence type="ECO:0000256" key="6">
    <source>
        <dbReference type="ARBA" id="ARBA00033356"/>
    </source>
</evidence>
<dbReference type="OrthoDB" id="10425899at2759"/>
<comment type="pathway">
    <text evidence="1">Biopolymer metabolism; poly-(R)-3-hydroxybutanoate biosynthesis.</text>
</comment>
<protein>
    <recommendedName>
        <fullName evidence="2">Poly(3-hydroxyalkanoate) polymerase subunit PhaC</fullName>
    </recommendedName>
    <alternativeName>
        <fullName evidence="6">PHB synthase subunit PhaC</fullName>
    </alternativeName>
</protein>
<dbReference type="AlphaFoldDB" id="A0A7R8WX85"/>
<dbReference type="PANTHER" id="PTHR36837:SF2">
    <property type="entry name" value="POLY(3-HYDROXYALKANOATE) POLYMERASE SUBUNIT PHAC"/>
    <property type="match status" value="1"/>
</dbReference>
<name>A0A7R8WX85_9CRUS</name>
<dbReference type="InterPro" id="IPR000073">
    <property type="entry name" value="AB_hydrolase_1"/>
</dbReference>
<keyword evidence="3" id="KW-0808">Transferase</keyword>
<dbReference type="InterPro" id="IPR010125">
    <property type="entry name" value="PHA_synth_III_C"/>
</dbReference>
<dbReference type="SUPFAM" id="SSF53474">
    <property type="entry name" value="alpha/beta-Hydrolases"/>
    <property type="match status" value="1"/>
</dbReference>
<sequence>MGSAAAVNLNDESVTERSCVAQWDECRLFRYGAEDHHRGAKPPLLLVYALVNKPVILDLMEGVSTIARLLEEGLDVYLLEWGDPPVEAPGLSLEDYINGYIDQAVDYVRESRNEADVSLMGICQGGTLSLCYAALHPEKVAGLVTVVTPVDFQTPDNLLSHWSQLLDIDLLVDSMGNIPGVMLTSVFKSLQPGRLLLEKYLDLADSLDRLDEGKRRQRAMMFLAMERWIVDSPDQAGEAFRGFIKGCYQQNLLVKGRFRVGDKAVDLANLSMPVLNIFATQDHLVPPSASRVLEGFVPASDYRELEVDTGHIGMFVGSKALREMPTAVASWLQ</sequence>
<evidence type="ECO:0000259" key="7">
    <source>
        <dbReference type="Pfam" id="PF00561"/>
    </source>
</evidence>
<evidence type="ECO:0000256" key="3">
    <source>
        <dbReference type="ARBA" id="ARBA00022679"/>
    </source>
</evidence>
<evidence type="ECO:0000256" key="2">
    <source>
        <dbReference type="ARBA" id="ARBA00019065"/>
    </source>
</evidence>
<dbReference type="Pfam" id="PF00561">
    <property type="entry name" value="Abhydrolase_1"/>
    <property type="match status" value="1"/>
</dbReference>
<dbReference type="EMBL" id="OB680164">
    <property type="protein sequence ID" value="CAD7236585.1"/>
    <property type="molecule type" value="Genomic_DNA"/>
</dbReference>
<organism evidence="8">
    <name type="scientific">Cyprideis torosa</name>
    <dbReference type="NCBI Taxonomy" id="163714"/>
    <lineage>
        <taxon>Eukaryota</taxon>
        <taxon>Metazoa</taxon>
        <taxon>Ecdysozoa</taxon>
        <taxon>Arthropoda</taxon>
        <taxon>Crustacea</taxon>
        <taxon>Oligostraca</taxon>
        <taxon>Ostracoda</taxon>
        <taxon>Podocopa</taxon>
        <taxon>Podocopida</taxon>
        <taxon>Cytherocopina</taxon>
        <taxon>Cytheroidea</taxon>
        <taxon>Cytherideidae</taxon>
        <taxon>Cyprideis</taxon>
    </lineage>
</organism>
<dbReference type="InterPro" id="IPR029058">
    <property type="entry name" value="AB_hydrolase_fold"/>
</dbReference>
<feature type="domain" description="AB hydrolase-1" evidence="7">
    <location>
        <begin position="42"/>
        <end position="317"/>
    </location>
</feature>